<dbReference type="EC" id="4.99.1.3" evidence="1"/>
<name>A0A2X4T6I4_SALER</name>
<dbReference type="GO" id="GO:0016852">
    <property type="term" value="F:sirohydrochlorin cobaltochelatase activity"/>
    <property type="evidence" value="ECO:0007669"/>
    <property type="project" value="UniProtKB-EC"/>
</dbReference>
<dbReference type="AlphaFoldDB" id="A0A2X4T6I4"/>
<evidence type="ECO:0000313" key="2">
    <source>
        <dbReference type="Proteomes" id="UP000248731"/>
    </source>
</evidence>
<keyword evidence="1" id="KW-0456">Lyase</keyword>
<keyword evidence="2" id="KW-1185">Reference proteome</keyword>
<reference evidence="1 2" key="1">
    <citation type="submission" date="2018-06" db="EMBL/GenBank/DDBJ databases">
        <authorList>
            <consortium name="Pathogen Informatics"/>
            <person name="Doyle S."/>
        </authorList>
    </citation>
    <scope>NUCLEOTIDE SEQUENCE [LARGE SCALE GENOMIC DNA]</scope>
    <source>
        <strain evidence="1 2">NCTC7307</strain>
    </source>
</reference>
<organism evidence="1 2">
    <name type="scientific">Salmonella enterica subsp. arizonae</name>
    <dbReference type="NCBI Taxonomy" id="59203"/>
    <lineage>
        <taxon>Bacteria</taxon>
        <taxon>Pseudomonadati</taxon>
        <taxon>Pseudomonadota</taxon>
        <taxon>Gammaproteobacteria</taxon>
        <taxon>Enterobacterales</taxon>
        <taxon>Enterobacteriaceae</taxon>
        <taxon>Salmonella</taxon>
    </lineage>
</organism>
<sequence>MKKALLVVSFGTSYHDTCEKILWRASAIWRRPVPIATCFAPSLPE</sequence>
<dbReference type="EMBL" id="LS483466">
    <property type="protein sequence ID" value="SQI23097.1"/>
    <property type="molecule type" value="Genomic_DNA"/>
</dbReference>
<dbReference type="Proteomes" id="UP000248731">
    <property type="component" value="Chromosome 1"/>
</dbReference>
<evidence type="ECO:0000313" key="1">
    <source>
        <dbReference type="EMBL" id="SQI23097.1"/>
    </source>
</evidence>
<dbReference type="SUPFAM" id="SSF53800">
    <property type="entry name" value="Chelatase"/>
    <property type="match status" value="1"/>
</dbReference>
<gene>
    <name evidence="1" type="primary">cbiK_1</name>
    <name evidence="1" type="ORF">NCTC7307_02212</name>
</gene>
<accession>A0A2X4T6I4</accession>
<protein>
    <submittedName>
        <fullName evidence="1">Sirohydrochlorin cobaltochelatase</fullName>
        <ecNumber evidence="1">4.99.1.3</ecNumber>
    </submittedName>
</protein>
<proteinExistence type="predicted"/>